<comment type="similarity">
    <text evidence="3 8">Belongs to the aldose epimerase family.</text>
</comment>
<keyword evidence="6 8" id="KW-0413">Isomerase</keyword>
<dbReference type="InterPro" id="IPR011013">
    <property type="entry name" value="Gal_mutarotase_sf_dom"/>
</dbReference>
<dbReference type="OrthoDB" id="9779408at2"/>
<dbReference type="GO" id="GO:0006006">
    <property type="term" value="P:glucose metabolic process"/>
    <property type="evidence" value="ECO:0007669"/>
    <property type="project" value="TreeGrafter"/>
</dbReference>
<dbReference type="Pfam" id="PF01263">
    <property type="entry name" value="Aldose_epim"/>
    <property type="match status" value="1"/>
</dbReference>
<accession>A0A2S5A5P6</accession>
<evidence type="ECO:0000313" key="12">
    <source>
        <dbReference type="EMBL" id="POY37921.1"/>
    </source>
</evidence>
<evidence type="ECO:0000256" key="2">
    <source>
        <dbReference type="ARBA" id="ARBA00005028"/>
    </source>
</evidence>
<dbReference type="UniPathway" id="UPA00242"/>
<evidence type="ECO:0000256" key="5">
    <source>
        <dbReference type="ARBA" id="ARBA00022837"/>
    </source>
</evidence>
<feature type="active site" description="Proton donor" evidence="9">
    <location>
        <position position="195"/>
    </location>
</feature>
<comment type="pathway">
    <text evidence="2 8">Carbohydrate metabolism; hexose metabolism.</text>
</comment>
<protein>
    <recommendedName>
        <fullName evidence="8">Aldose 1-epimerase</fullName>
        <ecNumber evidence="8">5.1.3.3</ecNumber>
    </recommendedName>
</protein>
<reference evidence="12 13" key="1">
    <citation type="submission" date="2018-01" db="EMBL/GenBank/DDBJ databases">
        <authorList>
            <person name="Gaut B.S."/>
            <person name="Morton B.R."/>
            <person name="Clegg M.T."/>
            <person name="Duvall M.R."/>
        </authorList>
    </citation>
    <scope>NUCLEOTIDE SEQUENCE [LARGE SCALE GENOMIC DNA]</scope>
    <source>
        <strain evidence="12 13">HR-AV</strain>
    </source>
</reference>
<feature type="active site" description="Proton acceptor" evidence="9">
    <location>
        <position position="327"/>
    </location>
</feature>
<dbReference type="PROSITE" id="PS51257">
    <property type="entry name" value="PROKAR_LIPOPROTEIN"/>
    <property type="match status" value="1"/>
</dbReference>
<feature type="binding site" evidence="10">
    <location>
        <position position="265"/>
    </location>
    <ligand>
        <name>beta-D-galactose</name>
        <dbReference type="ChEBI" id="CHEBI:27667"/>
    </ligand>
</feature>
<sequence length="363" mass="39963">MKSFKHQIKIIILCIMTATLMSCNGNSKNGDGSYKVFFIENKQGMQAEFCENGARLMSLKVPDKNGILTDVVIGFENPADYDKATEPYFGATIGRYGNRIAKGKFKLNGESYQLTINNGVNTLHGGKTGFQYQNWTLKKVNDSTLVCTLSSPDGDNGFPGKLNAKVTYVLTSANALTIAYEATTNQPTIVNLTNHAFFNLNGSGSILDHTLMINADRYTPVDSTLIPSGELAPVTGTPFDFRIAEKIGFCISATNDQLRFGKGYDHNYVLNPSKILPAAEVCGDKSGIIMSIYTTEPGLQFYSGNFMQGKNKLRNGPDNFRTAFCLETQHFPDSPNHSNFPSTVLMPDEVYKSKSEYVFSVNR</sequence>
<dbReference type="PIRSF" id="PIRSF005096">
    <property type="entry name" value="GALM"/>
    <property type="match status" value="1"/>
</dbReference>
<comment type="cofactor">
    <cofactor evidence="1">
        <name>Ca(2+)</name>
        <dbReference type="ChEBI" id="CHEBI:29108"/>
    </cofactor>
</comment>
<evidence type="ECO:0000256" key="8">
    <source>
        <dbReference type="PIRNR" id="PIRNR005096"/>
    </source>
</evidence>
<keyword evidence="7 8" id="KW-0119">Carbohydrate metabolism</keyword>
<dbReference type="PANTHER" id="PTHR10091:SF0">
    <property type="entry name" value="GALACTOSE MUTAROTASE"/>
    <property type="match status" value="1"/>
</dbReference>
<gene>
    <name evidence="12" type="ORF">C3K47_05185</name>
</gene>
<evidence type="ECO:0000256" key="7">
    <source>
        <dbReference type="ARBA" id="ARBA00023277"/>
    </source>
</evidence>
<dbReference type="GO" id="GO:0033499">
    <property type="term" value="P:galactose catabolic process via UDP-galactose, Leloir pathway"/>
    <property type="evidence" value="ECO:0007669"/>
    <property type="project" value="TreeGrafter"/>
</dbReference>
<comment type="subunit">
    <text evidence="4">Monomer.</text>
</comment>
<dbReference type="PANTHER" id="PTHR10091">
    <property type="entry name" value="ALDOSE-1-EPIMERASE"/>
    <property type="match status" value="1"/>
</dbReference>
<evidence type="ECO:0000256" key="10">
    <source>
        <dbReference type="PIRSR" id="PIRSR005096-2"/>
    </source>
</evidence>
<proteinExistence type="inferred from homology"/>
<evidence type="ECO:0000256" key="11">
    <source>
        <dbReference type="PIRSR" id="PIRSR005096-3"/>
    </source>
</evidence>
<evidence type="ECO:0000313" key="13">
    <source>
        <dbReference type="Proteomes" id="UP000236893"/>
    </source>
</evidence>
<dbReference type="InterPro" id="IPR047215">
    <property type="entry name" value="Galactose_mutarotase-like"/>
</dbReference>
<keyword evidence="5" id="KW-0106">Calcium</keyword>
<dbReference type="EC" id="5.1.3.3" evidence="8"/>
<dbReference type="InterPro" id="IPR008183">
    <property type="entry name" value="Aldose_1/G6P_1-epimerase"/>
</dbReference>
<dbReference type="InterPro" id="IPR014718">
    <property type="entry name" value="GH-type_carb-bd"/>
</dbReference>
<dbReference type="AlphaFoldDB" id="A0A2S5A5P6"/>
<dbReference type="EMBL" id="PQVF01000003">
    <property type="protein sequence ID" value="POY37921.1"/>
    <property type="molecule type" value="Genomic_DNA"/>
</dbReference>
<dbReference type="SUPFAM" id="SSF74650">
    <property type="entry name" value="Galactose mutarotase-like"/>
    <property type="match status" value="1"/>
</dbReference>
<dbReference type="GO" id="GO:0030246">
    <property type="term" value="F:carbohydrate binding"/>
    <property type="evidence" value="ECO:0007669"/>
    <property type="project" value="InterPro"/>
</dbReference>
<evidence type="ECO:0000256" key="4">
    <source>
        <dbReference type="ARBA" id="ARBA00011245"/>
    </source>
</evidence>
<dbReference type="GO" id="GO:0004034">
    <property type="term" value="F:aldose 1-epimerase activity"/>
    <property type="evidence" value="ECO:0007669"/>
    <property type="project" value="UniProtKB-EC"/>
</dbReference>
<dbReference type="Proteomes" id="UP000236893">
    <property type="component" value="Unassembled WGS sequence"/>
</dbReference>
<evidence type="ECO:0000256" key="1">
    <source>
        <dbReference type="ARBA" id="ARBA00001913"/>
    </source>
</evidence>
<dbReference type="CDD" id="cd09019">
    <property type="entry name" value="galactose_mutarotase_like"/>
    <property type="match status" value="1"/>
</dbReference>
<comment type="caution">
    <text evidence="12">The sequence shown here is derived from an EMBL/GenBank/DDBJ whole genome shotgun (WGS) entry which is preliminary data.</text>
</comment>
<dbReference type="NCBIfam" id="NF008277">
    <property type="entry name" value="PRK11055.1"/>
    <property type="match status" value="1"/>
</dbReference>
<dbReference type="GO" id="GO:0005737">
    <property type="term" value="C:cytoplasm"/>
    <property type="evidence" value="ECO:0007669"/>
    <property type="project" value="TreeGrafter"/>
</dbReference>
<evidence type="ECO:0000256" key="3">
    <source>
        <dbReference type="ARBA" id="ARBA00006206"/>
    </source>
</evidence>
<comment type="catalytic activity">
    <reaction evidence="8">
        <text>alpha-D-glucose = beta-D-glucose</text>
        <dbReference type="Rhea" id="RHEA:10264"/>
        <dbReference type="ChEBI" id="CHEBI:15903"/>
        <dbReference type="ChEBI" id="CHEBI:17925"/>
        <dbReference type="EC" id="5.1.3.3"/>
    </reaction>
</comment>
<evidence type="ECO:0000256" key="9">
    <source>
        <dbReference type="PIRSR" id="PIRSR005096-1"/>
    </source>
</evidence>
<organism evidence="12 13">
    <name type="scientific">Solitalea longa</name>
    <dbReference type="NCBI Taxonomy" id="2079460"/>
    <lineage>
        <taxon>Bacteria</taxon>
        <taxon>Pseudomonadati</taxon>
        <taxon>Bacteroidota</taxon>
        <taxon>Sphingobacteriia</taxon>
        <taxon>Sphingobacteriales</taxon>
        <taxon>Sphingobacteriaceae</taxon>
        <taxon>Solitalea</taxon>
    </lineage>
</organism>
<dbReference type="Gene3D" id="2.70.98.10">
    <property type="match status" value="1"/>
</dbReference>
<name>A0A2S5A5P6_9SPHI</name>
<keyword evidence="13" id="KW-1185">Reference proteome</keyword>
<evidence type="ECO:0000256" key="6">
    <source>
        <dbReference type="ARBA" id="ARBA00023235"/>
    </source>
</evidence>
<feature type="binding site" evidence="11">
    <location>
        <begin position="98"/>
        <end position="99"/>
    </location>
    <ligand>
        <name>beta-D-galactose</name>
        <dbReference type="ChEBI" id="CHEBI:27667"/>
    </ligand>
</feature>
<dbReference type="InterPro" id="IPR015443">
    <property type="entry name" value="Aldose_1-epimerase"/>
</dbReference>